<comment type="subunit">
    <text evidence="1 11">Homodimer.</text>
</comment>
<evidence type="ECO:0000313" key="13">
    <source>
        <dbReference type="EMBL" id="MFD2673034.1"/>
    </source>
</evidence>
<feature type="binding site" evidence="11">
    <location>
        <position position="140"/>
    </location>
    <ligand>
        <name>Zn(2+)</name>
        <dbReference type="ChEBI" id="CHEBI:29105"/>
        <label>1</label>
        <note>catalytic</note>
    </ligand>
</feature>
<feature type="binding site" evidence="11">
    <location>
        <position position="269"/>
    </location>
    <ligand>
        <name>Zn(2+)</name>
        <dbReference type="ChEBI" id="CHEBI:29105"/>
        <label>2</label>
        <note>catalytic</note>
    </ligand>
</feature>
<reference evidence="14" key="1">
    <citation type="journal article" date="2019" name="Int. J. Syst. Evol. Microbiol.">
        <title>The Global Catalogue of Microorganisms (GCM) 10K type strain sequencing project: providing services to taxonomists for standard genome sequencing and annotation.</title>
        <authorList>
            <consortium name="The Broad Institute Genomics Platform"/>
            <consortium name="The Broad Institute Genome Sequencing Center for Infectious Disease"/>
            <person name="Wu L."/>
            <person name="Ma J."/>
        </authorList>
    </citation>
    <scope>NUCLEOTIDE SEQUENCE [LARGE SCALE GENOMIC DNA]</scope>
    <source>
        <strain evidence="14">KCTC 33676</strain>
    </source>
</reference>
<feature type="binding site" evidence="11">
    <location>
        <position position="67"/>
    </location>
    <ligand>
        <name>Zn(2+)</name>
        <dbReference type="ChEBI" id="CHEBI:29105"/>
        <label>2</label>
        <note>catalytic</note>
    </ligand>
</feature>
<comment type="function">
    <text evidence="9">Counteracts the endogenous Pycsar antiviral defense system. Phosphodiesterase that enables metal-dependent hydrolysis of host cyclic nucleotide Pycsar defense signals such as cCMP and cUMP.</text>
</comment>
<dbReference type="InterPro" id="IPR036866">
    <property type="entry name" value="RibonucZ/Hydroxyglut_hydro"/>
</dbReference>
<evidence type="ECO:0000256" key="4">
    <source>
        <dbReference type="ARBA" id="ARBA00022723"/>
    </source>
</evidence>
<evidence type="ECO:0000256" key="10">
    <source>
        <dbReference type="ARBA" id="ARBA00048505"/>
    </source>
</evidence>
<feature type="domain" description="Metallo-beta-lactamase" evidence="12">
    <location>
        <begin position="201"/>
        <end position="270"/>
    </location>
</feature>
<comment type="catalytic activity">
    <reaction evidence="8">
        <text>3',5'-cyclic CMP + H2O = CMP + H(+)</text>
        <dbReference type="Rhea" id="RHEA:72675"/>
        <dbReference type="ChEBI" id="CHEBI:15377"/>
        <dbReference type="ChEBI" id="CHEBI:15378"/>
        <dbReference type="ChEBI" id="CHEBI:58003"/>
        <dbReference type="ChEBI" id="CHEBI:60377"/>
    </reaction>
    <physiologicalReaction direction="left-to-right" evidence="8">
        <dbReference type="Rhea" id="RHEA:72676"/>
    </physiologicalReaction>
</comment>
<comment type="similarity">
    <text evidence="11">Belongs to the RNase Z family.</text>
</comment>
<keyword evidence="2 11" id="KW-0819">tRNA processing</keyword>
<comment type="catalytic activity">
    <reaction evidence="11">
        <text>Endonucleolytic cleavage of RNA, removing extra 3' nucleotides from tRNA precursor, generating 3' termini of tRNAs. A 3'-hydroxy group is left at the tRNA terminus and a 5'-phosphoryl group is left at the trailer molecule.</text>
        <dbReference type="EC" id="3.1.26.11"/>
    </reaction>
</comment>
<dbReference type="PANTHER" id="PTHR46018">
    <property type="entry name" value="ZINC PHOSPHODIESTERASE ELAC PROTEIN 1"/>
    <property type="match status" value="1"/>
</dbReference>
<evidence type="ECO:0000256" key="3">
    <source>
        <dbReference type="ARBA" id="ARBA00022722"/>
    </source>
</evidence>
<dbReference type="InterPro" id="IPR013471">
    <property type="entry name" value="RNase_Z/BN"/>
</dbReference>
<evidence type="ECO:0000313" key="14">
    <source>
        <dbReference type="Proteomes" id="UP001597497"/>
    </source>
</evidence>
<dbReference type="Proteomes" id="UP001597497">
    <property type="component" value="Unassembled WGS sequence"/>
</dbReference>
<feature type="active site" description="Proton acceptor" evidence="11">
    <location>
        <position position="67"/>
    </location>
</feature>
<dbReference type="GO" id="GO:0042781">
    <property type="term" value="F:3'-tRNA processing endoribonuclease activity"/>
    <property type="evidence" value="ECO:0007669"/>
    <property type="project" value="UniProtKB-EC"/>
</dbReference>
<keyword evidence="5 11" id="KW-0255">Endonuclease</keyword>
<dbReference type="PANTHER" id="PTHR46018:SF2">
    <property type="entry name" value="ZINC PHOSPHODIESTERASE ELAC PROTEIN 1"/>
    <property type="match status" value="1"/>
</dbReference>
<evidence type="ECO:0000259" key="12">
    <source>
        <dbReference type="Pfam" id="PF12706"/>
    </source>
</evidence>
<evidence type="ECO:0000256" key="1">
    <source>
        <dbReference type="ARBA" id="ARBA00011738"/>
    </source>
</evidence>
<feature type="binding site" evidence="11">
    <location>
        <position position="211"/>
    </location>
    <ligand>
        <name>Zn(2+)</name>
        <dbReference type="ChEBI" id="CHEBI:29105"/>
        <label>2</label>
        <note>catalytic</note>
    </ligand>
</feature>
<keyword evidence="3 11" id="KW-0540">Nuclease</keyword>
<dbReference type="EMBL" id="JBHUMM010000043">
    <property type="protein sequence ID" value="MFD2673034.1"/>
    <property type="molecule type" value="Genomic_DNA"/>
</dbReference>
<dbReference type="NCBIfam" id="NF000801">
    <property type="entry name" value="PRK00055.1-3"/>
    <property type="match status" value="1"/>
</dbReference>
<dbReference type="EC" id="3.1.26.11" evidence="11"/>
<sequence length="312" mass="35067">MELHFMGTGAGMPSKERNVTSICLNMNEERGTMWMFDCGEGTQHQILRTSLKLGRLEKLFITHLHGDHLYGLPGVLTSRSNHGAETHLDLYGPAGLRAFVETALRVSEAFLGYTYTIHEVEEGVVFEDEQVRVLATKLEHRIESFGYRIEEKEKPGRLCHEKLKALGIPPGPQYAQIKRGEDITLTDGSRLKSADFLEAPIPGRQVVILGDTRVLNKTIAFSKNADVLVHEATFGQEREALARKYYHATAAQAAHIASEAKAATLILTHISSRYQHGEEQTLLKEAKEQFENTHLARDFWYFSIPRKTASHS</sequence>
<dbReference type="RefSeq" id="WP_379930590.1">
    <property type="nucleotide sequence ID" value="NZ_JBHUMM010000043.1"/>
</dbReference>
<dbReference type="CDD" id="cd07717">
    <property type="entry name" value="RNaseZ_ZiPD-like_MBL-fold"/>
    <property type="match status" value="1"/>
</dbReference>
<proteinExistence type="inferred from homology"/>
<keyword evidence="4 11" id="KW-0479">Metal-binding</keyword>
<evidence type="ECO:0000256" key="5">
    <source>
        <dbReference type="ARBA" id="ARBA00022759"/>
    </source>
</evidence>
<dbReference type="InterPro" id="IPR001279">
    <property type="entry name" value="Metallo-B-lactamas"/>
</dbReference>
<dbReference type="SUPFAM" id="SSF56281">
    <property type="entry name" value="Metallo-hydrolase/oxidoreductase"/>
    <property type="match status" value="1"/>
</dbReference>
<gene>
    <name evidence="11 13" type="primary">rnz</name>
    <name evidence="13" type="ORF">ACFSUC_15800</name>
</gene>
<organism evidence="13 14">
    <name type="scientific">Marinicrinis sediminis</name>
    <dbReference type="NCBI Taxonomy" id="1652465"/>
    <lineage>
        <taxon>Bacteria</taxon>
        <taxon>Bacillati</taxon>
        <taxon>Bacillota</taxon>
        <taxon>Bacilli</taxon>
        <taxon>Bacillales</taxon>
        <taxon>Paenibacillaceae</taxon>
    </lineage>
</organism>
<evidence type="ECO:0000256" key="2">
    <source>
        <dbReference type="ARBA" id="ARBA00022694"/>
    </source>
</evidence>
<evidence type="ECO:0000256" key="6">
    <source>
        <dbReference type="ARBA" id="ARBA00022801"/>
    </source>
</evidence>
<comment type="function">
    <text evidence="11">Zinc phosphodiesterase, which displays some tRNA 3'-processing endonuclease activity. Probably involved in tRNA maturation, by removing a 3'-trailer from precursor tRNA.</text>
</comment>
<comment type="catalytic activity">
    <reaction evidence="10">
        <text>3',5'-cyclic UMP + H2O = UMP + H(+)</text>
        <dbReference type="Rhea" id="RHEA:70575"/>
        <dbReference type="ChEBI" id="CHEBI:15377"/>
        <dbReference type="ChEBI" id="CHEBI:15378"/>
        <dbReference type="ChEBI" id="CHEBI:57865"/>
        <dbReference type="ChEBI" id="CHEBI:184387"/>
    </reaction>
    <physiologicalReaction direction="left-to-right" evidence="10">
        <dbReference type="Rhea" id="RHEA:70576"/>
    </physiologicalReaction>
</comment>
<keyword evidence="14" id="KW-1185">Reference proteome</keyword>
<feature type="binding site" evidence="11">
    <location>
        <position position="211"/>
    </location>
    <ligand>
        <name>Zn(2+)</name>
        <dbReference type="ChEBI" id="CHEBI:29105"/>
        <label>1</label>
        <note>catalytic</note>
    </ligand>
</feature>
<evidence type="ECO:0000256" key="7">
    <source>
        <dbReference type="ARBA" id="ARBA00022833"/>
    </source>
</evidence>
<feature type="binding site" evidence="11">
    <location>
        <position position="63"/>
    </location>
    <ligand>
        <name>Zn(2+)</name>
        <dbReference type="ChEBI" id="CHEBI:29105"/>
        <label>1</label>
        <note>catalytic</note>
    </ligand>
</feature>
<dbReference type="Gene3D" id="3.60.15.10">
    <property type="entry name" value="Ribonuclease Z/Hydroxyacylglutathione hydrolase-like"/>
    <property type="match status" value="1"/>
</dbReference>
<name>A0ABW5RF42_9BACL</name>
<evidence type="ECO:0000256" key="8">
    <source>
        <dbReference type="ARBA" id="ARBA00034221"/>
    </source>
</evidence>
<protein>
    <recommendedName>
        <fullName evidence="11">Ribonuclease Z</fullName>
        <shortName evidence="11">RNase Z</shortName>
        <ecNumber evidence="11">3.1.26.11</ecNumber>
    </recommendedName>
    <alternativeName>
        <fullName evidence="11">tRNA 3 endonuclease</fullName>
    </alternativeName>
    <alternativeName>
        <fullName evidence="11">tRNase Z</fullName>
    </alternativeName>
</protein>
<dbReference type="HAMAP" id="MF_01818">
    <property type="entry name" value="RNase_Z_BN"/>
    <property type="match status" value="1"/>
</dbReference>
<dbReference type="Pfam" id="PF12706">
    <property type="entry name" value="Lactamase_B_2"/>
    <property type="match status" value="1"/>
</dbReference>
<feature type="binding site" evidence="11">
    <location>
        <position position="68"/>
    </location>
    <ligand>
        <name>Zn(2+)</name>
        <dbReference type="ChEBI" id="CHEBI:29105"/>
        <label>2</label>
        <note>catalytic</note>
    </ligand>
</feature>
<keyword evidence="6 11" id="KW-0378">Hydrolase</keyword>
<feature type="binding site" evidence="11">
    <location>
        <position position="65"/>
    </location>
    <ligand>
        <name>Zn(2+)</name>
        <dbReference type="ChEBI" id="CHEBI:29105"/>
        <label>1</label>
        <note>catalytic</note>
    </ligand>
</feature>
<comment type="caution">
    <text evidence="13">The sequence shown here is derived from an EMBL/GenBank/DDBJ whole genome shotgun (WGS) entry which is preliminary data.</text>
</comment>
<comment type="cofactor">
    <cofactor evidence="11">
        <name>Zn(2+)</name>
        <dbReference type="ChEBI" id="CHEBI:29105"/>
    </cofactor>
    <text evidence="11">Binds 2 Zn(2+) ions.</text>
</comment>
<dbReference type="NCBIfam" id="TIGR02651">
    <property type="entry name" value="RNase_Z"/>
    <property type="match status" value="1"/>
</dbReference>
<dbReference type="Pfam" id="PF23023">
    <property type="entry name" value="Anti-Pycsar_Apyc1"/>
    <property type="match status" value="1"/>
</dbReference>
<accession>A0ABW5RF42</accession>
<evidence type="ECO:0000256" key="9">
    <source>
        <dbReference type="ARBA" id="ARBA00034301"/>
    </source>
</evidence>
<keyword evidence="7 11" id="KW-0862">Zinc</keyword>
<evidence type="ECO:0000256" key="11">
    <source>
        <dbReference type="HAMAP-Rule" id="MF_01818"/>
    </source>
</evidence>